<dbReference type="InterPro" id="IPR003439">
    <property type="entry name" value="ABC_transporter-like_ATP-bd"/>
</dbReference>
<dbReference type="Gene3D" id="3.40.50.300">
    <property type="entry name" value="P-loop containing nucleotide triphosphate hydrolases"/>
    <property type="match status" value="1"/>
</dbReference>
<dbReference type="EC" id="3.6.3.-" evidence="5"/>
<evidence type="ECO:0000256" key="3">
    <source>
        <dbReference type="ARBA" id="ARBA00022840"/>
    </source>
</evidence>
<keyword evidence="6" id="KW-1185">Reference proteome</keyword>
<dbReference type="RefSeq" id="WP_161822862.1">
    <property type="nucleotide sequence ID" value="NZ_LSRS01000006.1"/>
</dbReference>
<evidence type="ECO:0000313" key="6">
    <source>
        <dbReference type="Proteomes" id="UP000798488"/>
    </source>
</evidence>
<reference evidence="5" key="1">
    <citation type="submission" date="2016-02" db="EMBL/GenBank/DDBJ databases">
        <title>Draft Genome Sequence of Sporotomaculum syntrophicum Strain FB, a Syntrophic Benzoate Degrader.</title>
        <authorList>
            <person name="Nobu M.K."/>
            <person name="Narihiro T."/>
            <person name="Qiu Y.-L."/>
            <person name="Ohashi A."/>
            <person name="Liu W.-T."/>
            <person name="Yuji S."/>
        </authorList>
    </citation>
    <scope>NUCLEOTIDE SEQUENCE</scope>
    <source>
        <strain evidence="5">FB</strain>
    </source>
</reference>
<organism evidence="5 6">
    <name type="scientific">Sporotomaculum syntrophicum</name>
    <dbReference type="NCBI Taxonomy" id="182264"/>
    <lineage>
        <taxon>Bacteria</taxon>
        <taxon>Bacillati</taxon>
        <taxon>Bacillota</taxon>
        <taxon>Clostridia</taxon>
        <taxon>Eubacteriales</taxon>
        <taxon>Desulfallaceae</taxon>
        <taxon>Sporotomaculum</taxon>
    </lineage>
</organism>
<keyword evidence="2" id="KW-0547">Nucleotide-binding</keyword>
<dbReference type="AlphaFoldDB" id="A0A9D2WNI9"/>
<dbReference type="PROSITE" id="PS50893">
    <property type="entry name" value="ABC_TRANSPORTER_2"/>
    <property type="match status" value="1"/>
</dbReference>
<accession>A0A9D2WNI9</accession>
<dbReference type="CDD" id="cd03293">
    <property type="entry name" value="ABC_NrtD_SsuB_transporters"/>
    <property type="match status" value="1"/>
</dbReference>
<dbReference type="GO" id="GO:0005524">
    <property type="term" value="F:ATP binding"/>
    <property type="evidence" value="ECO:0007669"/>
    <property type="project" value="UniProtKB-KW"/>
</dbReference>
<dbReference type="GO" id="GO:0016887">
    <property type="term" value="F:ATP hydrolysis activity"/>
    <property type="evidence" value="ECO:0007669"/>
    <property type="project" value="InterPro"/>
</dbReference>
<proteinExistence type="predicted"/>
<dbReference type="PANTHER" id="PTHR42788:SF13">
    <property type="entry name" value="ALIPHATIC SULFONATES IMPORT ATP-BINDING PROTEIN SSUB"/>
    <property type="match status" value="1"/>
</dbReference>
<feature type="domain" description="ABC transporter" evidence="4">
    <location>
        <begin position="6"/>
        <end position="240"/>
    </location>
</feature>
<dbReference type="OrthoDB" id="9801958at2"/>
<evidence type="ECO:0000256" key="2">
    <source>
        <dbReference type="ARBA" id="ARBA00022741"/>
    </source>
</evidence>
<gene>
    <name evidence="5" type="primary">ssuB_2</name>
    <name evidence="5" type="ORF">SPSYN_02572</name>
</gene>
<dbReference type="PANTHER" id="PTHR42788">
    <property type="entry name" value="TAURINE IMPORT ATP-BINDING PROTEIN-RELATED"/>
    <property type="match status" value="1"/>
</dbReference>
<keyword evidence="3 5" id="KW-0067">ATP-binding</keyword>
<evidence type="ECO:0000313" key="5">
    <source>
        <dbReference type="EMBL" id="KAF1084168.1"/>
    </source>
</evidence>
<dbReference type="Proteomes" id="UP000798488">
    <property type="component" value="Unassembled WGS sequence"/>
</dbReference>
<dbReference type="InterPro" id="IPR017871">
    <property type="entry name" value="ABC_transporter-like_CS"/>
</dbReference>
<comment type="caution">
    <text evidence="5">The sequence shown here is derived from an EMBL/GenBank/DDBJ whole genome shotgun (WGS) entry which is preliminary data.</text>
</comment>
<evidence type="ECO:0000256" key="1">
    <source>
        <dbReference type="ARBA" id="ARBA00022448"/>
    </source>
</evidence>
<dbReference type="SUPFAM" id="SSF52540">
    <property type="entry name" value="P-loop containing nucleoside triphosphate hydrolases"/>
    <property type="match status" value="1"/>
</dbReference>
<name>A0A9D2WNI9_9FIRM</name>
<dbReference type="PROSITE" id="PS00211">
    <property type="entry name" value="ABC_TRANSPORTER_1"/>
    <property type="match status" value="1"/>
</dbReference>
<dbReference type="InterPro" id="IPR027417">
    <property type="entry name" value="P-loop_NTPase"/>
</dbReference>
<keyword evidence="5" id="KW-0378">Hydrolase</keyword>
<dbReference type="SMART" id="SM00382">
    <property type="entry name" value="AAA"/>
    <property type="match status" value="1"/>
</dbReference>
<dbReference type="EMBL" id="LSRS01000006">
    <property type="protein sequence ID" value="KAF1084168.1"/>
    <property type="molecule type" value="Genomic_DNA"/>
</dbReference>
<protein>
    <submittedName>
        <fullName evidence="5">Aliphatic sulfonates import ATP-binding protein SsuB</fullName>
        <ecNumber evidence="5">3.6.3.-</ecNumber>
    </submittedName>
</protein>
<dbReference type="InterPro" id="IPR050166">
    <property type="entry name" value="ABC_transporter_ATP-bind"/>
</dbReference>
<dbReference type="InterPro" id="IPR003593">
    <property type="entry name" value="AAA+_ATPase"/>
</dbReference>
<keyword evidence="1" id="KW-0813">Transport</keyword>
<dbReference type="Pfam" id="PF00005">
    <property type="entry name" value="ABC_tran"/>
    <property type="match status" value="1"/>
</dbReference>
<evidence type="ECO:0000259" key="4">
    <source>
        <dbReference type="PROSITE" id="PS50893"/>
    </source>
</evidence>
<sequence>MPEPIITINQLSKTYHTERGKEIKAIENFNLQIYVNNFICIVGPSGCGKSTLLRIIAGLDSASSGLVSFQGQPISKPSRDIGMVFQEYSLLPWLTVIDNVALGLEFAKQSRSVRLDVAVSFLKMVGLEDYARAYPYELSGGMQQRVAIARALANNPQVLLMDEPFGALDAHTRILMQKELLAIWEKNMKTIVFVTHSVDEAIYLADTIIVMSSHPGGVKEVIKVNMARPRDRANPIYGQLASQILCMLEEEVTKVK</sequence>